<keyword evidence="6" id="KW-1185">Reference proteome</keyword>
<dbReference type="PANTHER" id="PTHR43280">
    <property type="entry name" value="ARAC-FAMILY TRANSCRIPTIONAL REGULATOR"/>
    <property type="match status" value="1"/>
</dbReference>
<protein>
    <submittedName>
        <fullName evidence="5">AraC family transcriptional regulator</fullName>
    </submittedName>
</protein>
<dbReference type="EMBL" id="RBCJ01000001">
    <property type="protein sequence ID" value="RKN83318.1"/>
    <property type="molecule type" value="Genomic_DNA"/>
</dbReference>
<dbReference type="OrthoDB" id="1410704at2"/>
<evidence type="ECO:0000256" key="2">
    <source>
        <dbReference type="ARBA" id="ARBA00023125"/>
    </source>
</evidence>
<dbReference type="InterPro" id="IPR009057">
    <property type="entry name" value="Homeodomain-like_sf"/>
</dbReference>
<dbReference type="GO" id="GO:0003700">
    <property type="term" value="F:DNA-binding transcription factor activity"/>
    <property type="evidence" value="ECO:0007669"/>
    <property type="project" value="InterPro"/>
</dbReference>
<dbReference type="InterPro" id="IPR018060">
    <property type="entry name" value="HTH_AraC"/>
</dbReference>
<organism evidence="5 6">
    <name type="scientific">Ulvibacterium marinum</name>
    <dbReference type="NCBI Taxonomy" id="2419782"/>
    <lineage>
        <taxon>Bacteria</taxon>
        <taxon>Pseudomonadati</taxon>
        <taxon>Bacteroidota</taxon>
        <taxon>Flavobacteriia</taxon>
        <taxon>Flavobacteriales</taxon>
        <taxon>Flavobacteriaceae</taxon>
        <taxon>Ulvibacterium</taxon>
    </lineage>
</organism>
<reference evidence="5 6" key="1">
    <citation type="submission" date="2018-10" db="EMBL/GenBank/DDBJ databases">
        <title>Ulvibacterium marinum gen. nov., sp. nov., a novel marine bacterium of the family Flavobacteriaceae, isolated from a culture of the green alga Ulva prolifera.</title>
        <authorList>
            <person name="Zhang Z."/>
        </authorList>
    </citation>
    <scope>NUCLEOTIDE SEQUENCE [LARGE SCALE GENOMIC DNA]</scope>
    <source>
        <strain evidence="5 6">CCMM003</strain>
    </source>
</reference>
<evidence type="ECO:0000256" key="1">
    <source>
        <dbReference type="ARBA" id="ARBA00023015"/>
    </source>
</evidence>
<dbReference type="SMART" id="SM00342">
    <property type="entry name" value="HTH_ARAC"/>
    <property type="match status" value="1"/>
</dbReference>
<evidence type="ECO:0000256" key="3">
    <source>
        <dbReference type="ARBA" id="ARBA00023163"/>
    </source>
</evidence>
<keyword evidence="1" id="KW-0805">Transcription regulation</keyword>
<accession>A0A3B0CEM9</accession>
<dbReference type="Proteomes" id="UP000276603">
    <property type="component" value="Unassembled WGS sequence"/>
</dbReference>
<keyword evidence="3" id="KW-0804">Transcription</keyword>
<dbReference type="SUPFAM" id="SSF46689">
    <property type="entry name" value="Homeodomain-like"/>
    <property type="match status" value="2"/>
</dbReference>
<feature type="domain" description="HTH araC/xylS-type" evidence="4">
    <location>
        <begin position="181"/>
        <end position="278"/>
    </location>
</feature>
<evidence type="ECO:0000259" key="4">
    <source>
        <dbReference type="PROSITE" id="PS01124"/>
    </source>
</evidence>
<evidence type="ECO:0000313" key="6">
    <source>
        <dbReference type="Proteomes" id="UP000276603"/>
    </source>
</evidence>
<dbReference type="Gene3D" id="1.10.10.60">
    <property type="entry name" value="Homeodomain-like"/>
    <property type="match status" value="2"/>
</dbReference>
<sequence length="282" mass="33121">MKIQLESIQPASNSSFQILPNSRMNDFYFWHYHPELELTYIEGANGRRHIGQHISRYESSSLVFIGSNIPHLNVDYGVKTDYKKTVLHIRPDFLKENSVQTPELLAVHRFFEQSKYGIVIEGKTKTIAGEMLEKLPVLHPFEQFLEVLRVFQLLAHSTEIKLLHDSPVKNQYTRKSQERLQLLYDFIEANYQRKIKVEEVADLCHLTKVAFCRYFKQATHLTFTEFLNQYRINQAKRLLLLDKNVSEVCYACGFESLSYFNRVFKAITLENPLAFKKQYAND</sequence>
<evidence type="ECO:0000313" key="5">
    <source>
        <dbReference type="EMBL" id="RKN83318.1"/>
    </source>
</evidence>
<gene>
    <name evidence="5" type="ORF">D7Z94_05695</name>
</gene>
<dbReference type="Pfam" id="PF12833">
    <property type="entry name" value="HTH_18"/>
    <property type="match status" value="1"/>
</dbReference>
<dbReference type="PROSITE" id="PS01124">
    <property type="entry name" value="HTH_ARAC_FAMILY_2"/>
    <property type="match status" value="1"/>
</dbReference>
<keyword evidence="2" id="KW-0238">DNA-binding</keyword>
<comment type="caution">
    <text evidence="5">The sequence shown here is derived from an EMBL/GenBank/DDBJ whole genome shotgun (WGS) entry which is preliminary data.</text>
</comment>
<name>A0A3B0CEM9_9FLAO</name>
<dbReference type="PANTHER" id="PTHR43280:SF27">
    <property type="entry name" value="TRANSCRIPTIONAL REGULATOR MTLR"/>
    <property type="match status" value="1"/>
</dbReference>
<dbReference type="AlphaFoldDB" id="A0A3B0CEM9"/>
<dbReference type="GO" id="GO:0043565">
    <property type="term" value="F:sequence-specific DNA binding"/>
    <property type="evidence" value="ECO:0007669"/>
    <property type="project" value="InterPro"/>
</dbReference>
<proteinExistence type="predicted"/>